<dbReference type="EMBL" id="MASR01000001">
    <property type="protein sequence ID" value="OFE12241.1"/>
    <property type="molecule type" value="Genomic_DNA"/>
</dbReference>
<evidence type="ECO:0000256" key="6">
    <source>
        <dbReference type="ARBA" id="ARBA00022438"/>
    </source>
</evidence>
<comment type="similarity">
    <text evidence="3">Belongs to the peptidase M1 family.</text>
</comment>
<evidence type="ECO:0000256" key="1">
    <source>
        <dbReference type="ARBA" id="ARBA00000098"/>
    </source>
</evidence>
<dbReference type="PANTHER" id="PTHR11533:SF174">
    <property type="entry name" value="PUROMYCIN-SENSITIVE AMINOPEPTIDASE-RELATED"/>
    <property type="match status" value="1"/>
</dbReference>
<keyword evidence="12" id="KW-0732">Signal</keyword>
<dbReference type="InterPro" id="IPR027268">
    <property type="entry name" value="Peptidase_M4/M1_CTD_sf"/>
</dbReference>
<dbReference type="Gene3D" id="1.10.390.10">
    <property type="entry name" value="Neutral Protease Domain 2"/>
    <property type="match status" value="1"/>
</dbReference>
<dbReference type="PANTHER" id="PTHR11533">
    <property type="entry name" value="PROTEASE M1 ZINC METALLOPROTEASE"/>
    <property type="match status" value="1"/>
</dbReference>
<protein>
    <recommendedName>
        <fullName evidence="5">Aminopeptidase N</fullName>
        <ecNumber evidence="4">3.4.11.2</ecNumber>
    </recommendedName>
</protein>
<dbReference type="RefSeq" id="WP_070115864.1">
    <property type="nucleotide sequence ID" value="NZ_MASR01000001.1"/>
</dbReference>
<dbReference type="OrthoDB" id="100605at2"/>
<evidence type="ECO:0000313" key="16">
    <source>
        <dbReference type="Proteomes" id="UP000175669"/>
    </source>
</evidence>
<dbReference type="GO" id="GO:0070006">
    <property type="term" value="F:metalloaminopeptidase activity"/>
    <property type="evidence" value="ECO:0007669"/>
    <property type="project" value="TreeGrafter"/>
</dbReference>
<evidence type="ECO:0000259" key="13">
    <source>
        <dbReference type="Pfam" id="PF01433"/>
    </source>
</evidence>
<comment type="caution">
    <text evidence="15">The sequence shown here is derived from an EMBL/GenBank/DDBJ whole genome shotgun (WGS) entry which is preliminary data.</text>
</comment>
<dbReference type="GO" id="GO:0005737">
    <property type="term" value="C:cytoplasm"/>
    <property type="evidence" value="ECO:0007669"/>
    <property type="project" value="TreeGrafter"/>
</dbReference>
<dbReference type="GO" id="GO:0005615">
    <property type="term" value="C:extracellular space"/>
    <property type="evidence" value="ECO:0007669"/>
    <property type="project" value="TreeGrafter"/>
</dbReference>
<reference evidence="16" key="1">
    <citation type="submission" date="2016-07" db="EMBL/GenBank/DDBJ databases">
        <authorList>
            <person name="Florea S."/>
            <person name="Webb J.S."/>
            <person name="Jaromczyk J."/>
            <person name="Schardl C.L."/>
        </authorList>
    </citation>
    <scope>NUCLEOTIDE SEQUENCE [LARGE SCALE GENOMIC DNA]</scope>
    <source>
        <strain evidence="16">KCTC 42131</strain>
    </source>
</reference>
<dbReference type="Gene3D" id="2.60.40.1730">
    <property type="entry name" value="tricorn interacting facor f3 domain"/>
    <property type="match status" value="1"/>
</dbReference>
<dbReference type="EC" id="3.4.11.2" evidence="4"/>
<dbReference type="CDD" id="cd09602">
    <property type="entry name" value="M1_APN"/>
    <property type="match status" value="1"/>
</dbReference>
<keyword evidence="11" id="KW-0482">Metalloprotease</keyword>
<feature type="domain" description="Peptidase M1 membrane alanine aminopeptidase" evidence="13">
    <location>
        <begin position="258"/>
        <end position="471"/>
    </location>
</feature>
<gene>
    <name evidence="15" type="ORF">PHACT_03085</name>
</gene>
<keyword evidence="7" id="KW-0645">Protease</keyword>
<dbReference type="PROSITE" id="PS51257">
    <property type="entry name" value="PROKAR_LIPOPROTEIN"/>
    <property type="match status" value="1"/>
</dbReference>
<dbReference type="Proteomes" id="UP000175669">
    <property type="component" value="Unassembled WGS sequence"/>
</dbReference>
<sequence>MISAGKKLLNLMSVLFLMSCVGSSVTTTTDSPPAPGVARTLAEQRVTAISDVVYDLFFHIPADNTEAVTGTLAATFELSDDSQPLVLDFRVPADHVLAVTLNGAPVTHDVVNDHVVIPATALVPGSHTLGVEFKSADTALNRRDDFMYALFVPDRASTAFPVFEQPDIKARYRLQLSIPEHWQALSNGAEVSRHADPDRATMDRLQFAETLPISSYLFAFAAGDLQTETAVRDGRTLTLYHRETDPERLARNRDAIFDLHATAIRWLEEYTDIDYPFGKFDFFAVPAFQFGGMEHPGAIWYRAETLFLDPSASRTQELSRASLIAHETAHMWFGDLVTMRWFNDVWMKEVFANFMAAKIAGPAFPELDLDLRFFQAHHPAAYAVDRTDGANPVRQQLDNLRDAGSLYGAIIYQKAPVVMQQLETLLGEDTLRNGLRQYLAQYAFANAGWPDLISVLDSMSNEDLTTWSQVWVNEPGRPRIQARWRNDAITVTQRDDESDRSLLWQQPVALALGWEGQVKEYTVQLRDRTATLNLKDVEGNGPPDFVLAGADGVGYARFELDNSSRQFLLGHVHELESALQRAVVWQHLWEDVLENTLSPMAFYQTLLTAVRVEQEPLLTQQVLGLLRGVWWRYLPAEDRADHVAELEQTLWQALARASSAGQKGAYFNTLVDITGTASGLAELEAIWRMTRDVDGLPLQEQQYINLAEALALRGVAGAEEILDRQQARISNPDRLNRFRFVRPALSQDADQRNARFLSFANLENRRQESWVLDATRLIHHPLRAGSAVALIRPALTLLEEIQQTGDIFFPLRWLNATLDGHSSVAAWTIVEQFLEERRDMQPKLRAKLLQAADGLQRAAR</sequence>
<feature type="signal peptide" evidence="12">
    <location>
        <begin position="1"/>
        <end position="23"/>
    </location>
</feature>
<dbReference type="GO" id="GO:0006508">
    <property type="term" value="P:proteolysis"/>
    <property type="evidence" value="ECO:0007669"/>
    <property type="project" value="UniProtKB-KW"/>
</dbReference>
<evidence type="ECO:0000256" key="11">
    <source>
        <dbReference type="ARBA" id="ARBA00023049"/>
    </source>
</evidence>
<dbReference type="InterPro" id="IPR014782">
    <property type="entry name" value="Peptidase_M1_dom"/>
</dbReference>
<keyword evidence="16" id="KW-1185">Reference proteome</keyword>
<dbReference type="GO" id="GO:0043171">
    <property type="term" value="P:peptide catabolic process"/>
    <property type="evidence" value="ECO:0007669"/>
    <property type="project" value="TreeGrafter"/>
</dbReference>
<evidence type="ECO:0000259" key="14">
    <source>
        <dbReference type="Pfam" id="PF17900"/>
    </source>
</evidence>
<proteinExistence type="inferred from homology"/>
<keyword evidence="9" id="KW-0378">Hydrolase</keyword>
<dbReference type="GO" id="GO:0042277">
    <property type="term" value="F:peptide binding"/>
    <property type="evidence" value="ECO:0007669"/>
    <property type="project" value="TreeGrafter"/>
</dbReference>
<dbReference type="Pfam" id="PF17900">
    <property type="entry name" value="Peptidase_M1_N"/>
    <property type="match status" value="1"/>
</dbReference>
<evidence type="ECO:0000256" key="10">
    <source>
        <dbReference type="ARBA" id="ARBA00022833"/>
    </source>
</evidence>
<dbReference type="SUPFAM" id="SSF63737">
    <property type="entry name" value="Leukotriene A4 hydrolase N-terminal domain"/>
    <property type="match status" value="1"/>
</dbReference>
<accession>A0A1E8CIF1</accession>
<dbReference type="InterPro" id="IPR001930">
    <property type="entry name" value="Peptidase_M1"/>
</dbReference>
<feature type="chain" id="PRO_5009212014" description="Aminopeptidase N" evidence="12">
    <location>
        <begin position="24"/>
        <end position="860"/>
    </location>
</feature>
<evidence type="ECO:0000256" key="5">
    <source>
        <dbReference type="ARBA" id="ARBA00015611"/>
    </source>
</evidence>
<dbReference type="InterPro" id="IPR045357">
    <property type="entry name" value="Aminopeptidase_N-like_N"/>
</dbReference>
<comment type="catalytic activity">
    <reaction evidence="1">
        <text>Release of an N-terminal amino acid, Xaa-|-Yaa- from a peptide, amide or arylamide. Xaa is preferably Ala, but may be most amino acids including Pro (slow action). When a terminal hydrophobic residue is followed by a prolyl residue, the two may be released as an intact Xaa-Pro dipeptide.</text>
        <dbReference type="EC" id="3.4.11.2"/>
    </reaction>
</comment>
<name>A0A1E8CIF1_9GAMM</name>
<evidence type="ECO:0000313" key="15">
    <source>
        <dbReference type="EMBL" id="OFE12241.1"/>
    </source>
</evidence>
<dbReference type="AlphaFoldDB" id="A0A1E8CIF1"/>
<evidence type="ECO:0000256" key="8">
    <source>
        <dbReference type="ARBA" id="ARBA00022723"/>
    </source>
</evidence>
<organism evidence="15 16">
    <name type="scientific">Pseudohongiella acticola</name>
    <dbReference type="NCBI Taxonomy" id="1524254"/>
    <lineage>
        <taxon>Bacteria</taxon>
        <taxon>Pseudomonadati</taxon>
        <taxon>Pseudomonadota</taxon>
        <taxon>Gammaproteobacteria</taxon>
        <taxon>Pseudomonadales</taxon>
        <taxon>Pseudohongiellaceae</taxon>
        <taxon>Pseudohongiella</taxon>
    </lineage>
</organism>
<comment type="cofactor">
    <cofactor evidence="2">
        <name>Zn(2+)</name>
        <dbReference type="ChEBI" id="CHEBI:29105"/>
    </cofactor>
</comment>
<dbReference type="PRINTS" id="PR00756">
    <property type="entry name" value="ALADIPTASE"/>
</dbReference>
<dbReference type="GO" id="GO:0008270">
    <property type="term" value="F:zinc ion binding"/>
    <property type="evidence" value="ECO:0007669"/>
    <property type="project" value="InterPro"/>
</dbReference>
<evidence type="ECO:0000256" key="12">
    <source>
        <dbReference type="SAM" id="SignalP"/>
    </source>
</evidence>
<evidence type="ECO:0000256" key="9">
    <source>
        <dbReference type="ARBA" id="ARBA00022801"/>
    </source>
</evidence>
<dbReference type="GO" id="GO:0016020">
    <property type="term" value="C:membrane"/>
    <property type="evidence" value="ECO:0007669"/>
    <property type="project" value="TreeGrafter"/>
</dbReference>
<dbReference type="GO" id="GO:0016285">
    <property type="term" value="F:alanyl aminopeptidase activity"/>
    <property type="evidence" value="ECO:0007669"/>
    <property type="project" value="UniProtKB-EC"/>
</dbReference>
<evidence type="ECO:0000256" key="4">
    <source>
        <dbReference type="ARBA" id="ARBA00012564"/>
    </source>
</evidence>
<dbReference type="InterPro" id="IPR042097">
    <property type="entry name" value="Aminopeptidase_N-like_N_sf"/>
</dbReference>
<evidence type="ECO:0000256" key="2">
    <source>
        <dbReference type="ARBA" id="ARBA00001947"/>
    </source>
</evidence>
<dbReference type="SUPFAM" id="SSF55486">
    <property type="entry name" value="Metalloproteases ('zincins'), catalytic domain"/>
    <property type="match status" value="1"/>
</dbReference>
<feature type="domain" description="Aminopeptidase N-like N-terminal" evidence="14">
    <location>
        <begin position="151"/>
        <end position="217"/>
    </location>
</feature>
<evidence type="ECO:0000256" key="7">
    <source>
        <dbReference type="ARBA" id="ARBA00022670"/>
    </source>
</evidence>
<dbReference type="InterPro" id="IPR050344">
    <property type="entry name" value="Peptidase_M1_aminopeptidases"/>
</dbReference>
<keyword evidence="6" id="KW-0031">Aminopeptidase</keyword>
<evidence type="ECO:0000256" key="3">
    <source>
        <dbReference type="ARBA" id="ARBA00010136"/>
    </source>
</evidence>
<keyword evidence="10" id="KW-0862">Zinc</keyword>
<keyword evidence="8" id="KW-0479">Metal-binding</keyword>
<dbReference type="Pfam" id="PF01433">
    <property type="entry name" value="Peptidase_M1"/>
    <property type="match status" value="1"/>
</dbReference>
<dbReference type="STRING" id="1524254.PHACT_03085"/>